<name>A0AAV4DD27_9GAST</name>
<evidence type="ECO:0000313" key="3">
    <source>
        <dbReference type="Proteomes" id="UP000735302"/>
    </source>
</evidence>
<evidence type="ECO:0000313" key="2">
    <source>
        <dbReference type="EMBL" id="GFO42094.1"/>
    </source>
</evidence>
<reference evidence="2 3" key="1">
    <citation type="journal article" date="2021" name="Elife">
        <title>Chloroplast acquisition without the gene transfer in kleptoplastic sea slugs, Plakobranchus ocellatus.</title>
        <authorList>
            <person name="Maeda T."/>
            <person name="Takahashi S."/>
            <person name="Yoshida T."/>
            <person name="Shimamura S."/>
            <person name="Takaki Y."/>
            <person name="Nagai Y."/>
            <person name="Toyoda A."/>
            <person name="Suzuki Y."/>
            <person name="Arimoto A."/>
            <person name="Ishii H."/>
            <person name="Satoh N."/>
            <person name="Nishiyama T."/>
            <person name="Hasebe M."/>
            <person name="Maruyama T."/>
            <person name="Minagawa J."/>
            <person name="Obokata J."/>
            <person name="Shigenobu S."/>
        </authorList>
    </citation>
    <scope>NUCLEOTIDE SEQUENCE [LARGE SCALE GENOMIC DNA]</scope>
</reference>
<keyword evidence="3" id="KW-1185">Reference proteome</keyword>
<evidence type="ECO:0000256" key="1">
    <source>
        <dbReference type="SAM" id="MobiDB-lite"/>
    </source>
</evidence>
<sequence>YCEERLQAIYVRRRSKSAAPGRSRSETLNSDTSPQLQQRNGTLAGADKKDGLAHAQKHTREAEEDKIDPKLSSQTYDIDARNPHAFSKSPKSAHSTPVARFRLIVWITVCLRRLLDQIIRMSGEKTLRSATELQWMAIYAEKHDANLAFNKHLFSRDRVNRTAIDTVILSASSLHTVGDEWKCQNRCTNPEQKDKFDHFRKAHDVFMVSEDNGEDLLSGLATSLTKRFVVQISDEKLKSKTERYNRPGNSKLLTGSFSGMDIWRSLKIPVKRTEKKIMSTSNKILLKPPSPFPNVQVNWPKKINVRLRKKG</sequence>
<organism evidence="2 3">
    <name type="scientific">Plakobranchus ocellatus</name>
    <dbReference type="NCBI Taxonomy" id="259542"/>
    <lineage>
        <taxon>Eukaryota</taxon>
        <taxon>Metazoa</taxon>
        <taxon>Spiralia</taxon>
        <taxon>Lophotrochozoa</taxon>
        <taxon>Mollusca</taxon>
        <taxon>Gastropoda</taxon>
        <taxon>Heterobranchia</taxon>
        <taxon>Euthyneura</taxon>
        <taxon>Panpulmonata</taxon>
        <taxon>Sacoglossa</taxon>
        <taxon>Placobranchoidea</taxon>
        <taxon>Plakobranchidae</taxon>
        <taxon>Plakobranchus</taxon>
    </lineage>
</organism>
<gene>
    <name evidence="2" type="ORF">PoB_006859900</name>
</gene>
<feature type="region of interest" description="Disordered" evidence="1">
    <location>
        <begin position="13"/>
        <end position="74"/>
    </location>
</feature>
<accession>A0AAV4DD27</accession>
<feature type="compositionally biased region" description="Polar residues" evidence="1">
    <location>
        <begin position="26"/>
        <end position="41"/>
    </location>
</feature>
<comment type="caution">
    <text evidence="2">The sequence shown here is derived from an EMBL/GenBank/DDBJ whole genome shotgun (WGS) entry which is preliminary data.</text>
</comment>
<dbReference type="Proteomes" id="UP000735302">
    <property type="component" value="Unassembled WGS sequence"/>
</dbReference>
<feature type="compositionally biased region" description="Basic and acidic residues" evidence="1">
    <location>
        <begin position="46"/>
        <end position="69"/>
    </location>
</feature>
<protein>
    <submittedName>
        <fullName evidence="2">Uncharacterized protein</fullName>
    </submittedName>
</protein>
<feature type="non-terminal residue" evidence="2">
    <location>
        <position position="1"/>
    </location>
</feature>
<dbReference type="EMBL" id="BLXT01007753">
    <property type="protein sequence ID" value="GFO42094.1"/>
    <property type="molecule type" value="Genomic_DNA"/>
</dbReference>
<proteinExistence type="predicted"/>
<dbReference type="AlphaFoldDB" id="A0AAV4DD27"/>